<proteinExistence type="predicted"/>
<dbReference type="RefSeq" id="WP_188764507.1">
    <property type="nucleotide sequence ID" value="NZ_BMJM01000029.1"/>
</dbReference>
<dbReference type="CDD" id="cd01124">
    <property type="entry name" value="KaiC-like"/>
    <property type="match status" value="1"/>
</dbReference>
<evidence type="ECO:0000256" key="5">
    <source>
        <dbReference type="ARBA" id="ARBA00022777"/>
    </source>
</evidence>
<protein>
    <recommendedName>
        <fullName evidence="1">non-specific serine/threonine protein kinase</fullName>
        <ecNumber evidence="1">2.7.11.1</ecNumber>
    </recommendedName>
</protein>
<dbReference type="Gene3D" id="3.40.50.300">
    <property type="entry name" value="P-loop containing nucleotide triphosphate hydrolases"/>
    <property type="match status" value="2"/>
</dbReference>
<evidence type="ECO:0000256" key="7">
    <source>
        <dbReference type="SAM" id="MobiDB-lite"/>
    </source>
</evidence>
<dbReference type="SUPFAM" id="SSF52540">
    <property type="entry name" value="P-loop containing nucleoside triphosphate hydrolases"/>
    <property type="match status" value="2"/>
</dbReference>
<name>A0A917A442_9SPHN</name>
<dbReference type="InterPro" id="IPR010624">
    <property type="entry name" value="KaiC_dom"/>
</dbReference>
<dbReference type="PIRSF" id="PIRSF039117">
    <property type="entry name" value="KaiC"/>
    <property type="match status" value="1"/>
</dbReference>
<dbReference type="EMBL" id="BMJM01000029">
    <property type="protein sequence ID" value="GGE22772.1"/>
    <property type="molecule type" value="Genomic_DNA"/>
</dbReference>
<dbReference type="Proteomes" id="UP000635071">
    <property type="component" value="Unassembled WGS sequence"/>
</dbReference>
<keyword evidence="10" id="KW-1185">Reference proteome</keyword>
<evidence type="ECO:0000313" key="10">
    <source>
        <dbReference type="Proteomes" id="UP000635071"/>
    </source>
</evidence>
<keyword evidence="3" id="KW-0808">Transferase</keyword>
<reference evidence="9" key="1">
    <citation type="journal article" date="2014" name="Int. J. Syst. Evol. Microbiol.">
        <title>Complete genome sequence of Corynebacterium casei LMG S-19264T (=DSM 44701T), isolated from a smear-ripened cheese.</title>
        <authorList>
            <consortium name="US DOE Joint Genome Institute (JGI-PGF)"/>
            <person name="Walter F."/>
            <person name="Albersmeier A."/>
            <person name="Kalinowski J."/>
            <person name="Ruckert C."/>
        </authorList>
    </citation>
    <scope>NUCLEOTIDE SEQUENCE</scope>
    <source>
        <strain evidence="9">CGMCC 1.15519</strain>
    </source>
</reference>
<dbReference type="PANTHER" id="PTHR42926:SF1">
    <property type="entry name" value="CIRCADIAN CLOCK OSCILLATOR PROTEIN KAIC 1"/>
    <property type="match status" value="1"/>
</dbReference>
<keyword evidence="4" id="KW-0677">Repeat</keyword>
<keyword evidence="6" id="KW-0378">Hydrolase</keyword>
<feature type="domain" description="KaiC" evidence="8">
    <location>
        <begin position="265"/>
        <end position="501"/>
    </location>
</feature>
<evidence type="ECO:0000256" key="6">
    <source>
        <dbReference type="ARBA" id="ARBA00022801"/>
    </source>
</evidence>
<dbReference type="PANTHER" id="PTHR42926">
    <property type="match status" value="1"/>
</dbReference>
<evidence type="ECO:0000313" key="9">
    <source>
        <dbReference type="EMBL" id="GGE22772.1"/>
    </source>
</evidence>
<dbReference type="AlphaFoldDB" id="A0A917A442"/>
<dbReference type="InterPro" id="IPR014774">
    <property type="entry name" value="KaiC-like_dom"/>
</dbReference>
<reference evidence="9" key="2">
    <citation type="submission" date="2020-09" db="EMBL/GenBank/DDBJ databases">
        <authorList>
            <person name="Sun Q."/>
            <person name="Zhou Y."/>
        </authorList>
    </citation>
    <scope>NUCLEOTIDE SEQUENCE</scope>
    <source>
        <strain evidence="9">CGMCC 1.15519</strain>
    </source>
</reference>
<gene>
    <name evidence="9" type="ORF">GCM10011529_31720</name>
</gene>
<accession>A0A917A442</accession>
<evidence type="ECO:0000256" key="2">
    <source>
        <dbReference type="ARBA" id="ARBA00022553"/>
    </source>
</evidence>
<dbReference type="InterPro" id="IPR030665">
    <property type="entry name" value="KaiC"/>
</dbReference>
<dbReference type="InterPro" id="IPR027417">
    <property type="entry name" value="P-loop_NTPase"/>
</dbReference>
<dbReference type="InterPro" id="IPR051347">
    <property type="entry name" value="Circadian_clock_KaiC-rel"/>
</dbReference>
<keyword evidence="2" id="KW-0597">Phosphoprotein</keyword>
<dbReference type="PROSITE" id="PS51146">
    <property type="entry name" value="KAIC"/>
    <property type="match status" value="1"/>
</dbReference>
<dbReference type="GO" id="GO:0016787">
    <property type="term" value="F:hydrolase activity"/>
    <property type="evidence" value="ECO:0007669"/>
    <property type="project" value="UniProtKB-KW"/>
</dbReference>
<keyword evidence="5" id="KW-0418">Kinase</keyword>
<feature type="region of interest" description="Disordered" evidence="7">
    <location>
        <begin position="494"/>
        <end position="529"/>
    </location>
</feature>
<sequence>MAKNPRAAAERKLANNVASQRAKVAIRKLPTGVRGLDDILHGGIPEFSFNVIAGMPGSGKTTMAHQILFANATAEKPALFFTVLGEPAIKMLRYQQQFSFFDGSKVGTAVRFSNLSDIVLHQDLDAVLAEIIKQVTAINPCVVMVDSFRTVMRKPQSAAGEMEMQSFIQQLTQFLTSWEATTFLVGEFGEEETHGNPLFTIADGLFWLSQKTERNSVVRKLQVVKVRGSGSVPGLHTVRINENGLQAFSRTLGFVLKNPKPAKRRRLSMGIPDLDKMMGGGVLEGDSLLIAGPSGTGKTALATQFIAAGLRNGEPGIMAIFEERPKGYTERADAFGLDLKTPLEKGNLEIIYLRPLDLSVDETMQEILDAVERVGAKRLVIDSLVSLEMALAPGFREDFRESLYRLIVALTGAGVTILSTVEVEDSFTGFSFSHYTISFLTDDIIRMRYVEIDGQLRKVMVVIKMRGGNHSKDIREYVITDKGVVVIQPRSTDYDGLTTGIPTRTGPSPQQKAEASPEPKARAKSRAAK</sequence>
<dbReference type="EC" id="2.7.11.1" evidence="1"/>
<evidence type="ECO:0000256" key="4">
    <source>
        <dbReference type="ARBA" id="ARBA00022737"/>
    </source>
</evidence>
<dbReference type="Pfam" id="PF06745">
    <property type="entry name" value="ATPase"/>
    <property type="match status" value="2"/>
</dbReference>
<dbReference type="GO" id="GO:0004674">
    <property type="term" value="F:protein serine/threonine kinase activity"/>
    <property type="evidence" value="ECO:0007669"/>
    <property type="project" value="UniProtKB-EC"/>
</dbReference>
<dbReference type="GO" id="GO:0005524">
    <property type="term" value="F:ATP binding"/>
    <property type="evidence" value="ECO:0007669"/>
    <property type="project" value="InterPro"/>
</dbReference>
<organism evidence="9 10">
    <name type="scientific">Sandarakinorhabdus glacialis</name>
    <dbReference type="NCBI Taxonomy" id="1614636"/>
    <lineage>
        <taxon>Bacteria</taxon>
        <taxon>Pseudomonadati</taxon>
        <taxon>Pseudomonadota</taxon>
        <taxon>Alphaproteobacteria</taxon>
        <taxon>Sphingomonadales</taxon>
        <taxon>Sphingosinicellaceae</taxon>
        <taxon>Sandarakinorhabdus</taxon>
    </lineage>
</organism>
<evidence type="ECO:0000259" key="8">
    <source>
        <dbReference type="PROSITE" id="PS51146"/>
    </source>
</evidence>
<evidence type="ECO:0000256" key="3">
    <source>
        <dbReference type="ARBA" id="ARBA00022679"/>
    </source>
</evidence>
<comment type="caution">
    <text evidence="9">The sequence shown here is derived from an EMBL/GenBank/DDBJ whole genome shotgun (WGS) entry which is preliminary data.</text>
</comment>
<feature type="compositionally biased region" description="Polar residues" evidence="7">
    <location>
        <begin position="500"/>
        <end position="513"/>
    </location>
</feature>
<evidence type="ECO:0000256" key="1">
    <source>
        <dbReference type="ARBA" id="ARBA00012513"/>
    </source>
</evidence>